<name>A0A9L0RB83_HORSE</name>
<protein>
    <submittedName>
        <fullName evidence="2">Uncharacterized protein</fullName>
    </submittedName>
</protein>
<evidence type="ECO:0000313" key="2">
    <source>
        <dbReference type="Ensembl" id="ENSECAP00000058908.1"/>
    </source>
</evidence>
<organism evidence="2 4">
    <name type="scientific">Equus caballus</name>
    <name type="common">Horse</name>
    <dbReference type="NCBI Taxonomy" id="9796"/>
    <lineage>
        <taxon>Eukaryota</taxon>
        <taxon>Metazoa</taxon>
        <taxon>Chordata</taxon>
        <taxon>Craniata</taxon>
        <taxon>Vertebrata</taxon>
        <taxon>Euteleostomi</taxon>
        <taxon>Mammalia</taxon>
        <taxon>Eutheria</taxon>
        <taxon>Laurasiatheria</taxon>
        <taxon>Perissodactyla</taxon>
        <taxon>Equidae</taxon>
        <taxon>Equus</taxon>
    </lineage>
</organism>
<feature type="region of interest" description="Disordered" evidence="1">
    <location>
        <begin position="75"/>
        <end position="104"/>
    </location>
</feature>
<evidence type="ECO:0000313" key="3">
    <source>
        <dbReference type="Ensembl" id="ENSECAP00000075736.1"/>
    </source>
</evidence>
<feature type="compositionally biased region" description="Polar residues" evidence="1">
    <location>
        <begin position="81"/>
        <end position="97"/>
    </location>
</feature>
<reference evidence="2 4" key="1">
    <citation type="journal article" date="2009" name="Science">
        <title>Genome sequence, comparative analysis, and population genetics of the domestic horse.</title>
        <authorList>
            <consortium name="Broad Institute Genome Sequencing Platform"/>
            <consortium name="Broad Institute Whole Genome Assembly Team"/>
            <person name="Wade C.M."/>
            <person name="Giulotto E."/>
            <person name="Sigurdsson S."/>
            <person name="Zoli M."/>
            <person name="Gnerre S."/>
            <person name="Imsland F."/>
            <person name="Lear T.L."/>
            <person name="Adelson D.L."/>
            <person name="Bailey E."/>
            <person name="Bellone R.R."/>
            <person name="Bloecker H."/>
            <person name="Distl O."/>
            <person name="Edgar R.C."/>
            <person name="Garber M."/>
            <person name="Leeb T."/>
            <person name="Mauceli E."/>
            <person name="MacLeod J.N."/>
            <person name="Penedo M.C.T."/>
            <person name="Raison J.M."/>
            <person name="Sharpe T."/>
            <person name="Vogel J."/>
            <person name="Andersson L."/>
            <person name="Antczak D.F."/>
            <person name="Biagi T."/>
            <person name="Binns M.M."/>
            <person name="Chowdhary B.P."/>
            <person name="Coleman S.J."/>
            <person name="Della Valle G."/>
            <person name="Fryc S."/>
            <person name="Guerin G."/>
            <person name="Hasegawa T."/>
            <person name="Hill E.W."/>
            <person name="Jurka J."/>
            <person name="Kiialainen A."/>
            <person name="Lindgren G."/>
            <person name="Liu J."/>
            <person name="Magnani E."/>
            <person name="Mickelson J.R."/>
            <person name="Murray J."/>
            <person name="Nergadze S.G."/>
            <person name="Onofrio R."/>
            <person name="Pedroni S."/>
            <person name="Piras M.F."/>
            <person name="Raudsepp T."/>
            <person name="Rocchi M."/>
            <person name="Roeed K.H."/>
            <person name="Ryder O.A."/>
            <person name="Searle S."/>
            <person name="Skow L."/>
            <person name="Swinburne J.E."/>
            <person name="Syvaenen A.C."/>
            <person name="Tozaki T."/>
            <person name="Valberg S.J."/>
            <person name="Vaudin M."/>
            <person name="White J.R."/>
            <person name="Zody M.C."/>
            <person name="Lander E.S."/>
            <person name="Lindblad-Toh K."/>
        </authorList>
    </citation>
    <scope>NUCLEOTIDE SEQUENCE [LARGE SCALE GENOMIC DNA]</scope>
    <source>
        <strain evidence="2 4">Thoroughbred</strain>
    </source>
</reference>
<proteinExistence type="predicted"/>
<dbReference type="Proteomes" id="UP000002281">
    <property type="component" value="Chromosome X"/>
</dbReference>
<sequence>MSQSPERSLLSLRCTQSLPANCTSVTDFDDCPGNTTGFCPENIVCTCKDGEPFCKGQKSLSGLQLQHNSAYTFDTAMRPSQPDQGQKPWSPSLQSVLPRSPISPPPQFSGRNYNFMIHEPKDVNPYINPSYNWDSSLETAKSEAYYGNKYSSTMHMKPFFSSSTPGVPKSSHIQRERQQIGYPSSEEPEIPYRIGRAKMKFNY</sequence>
<evidence type="ECO:0000256" key="1">
    <source>
        <dbReference type="SAM" id="MobiDB-lite"/>
    </source>
</evidence>
<dbReference type="Ensembl" id="ENSECAT00000148116.1">
    <property type="protein sequence ID" value="ENSECAP00000058908.1"/>
    <property type="gene ID" value="ENSECAG00000033045.2"/>
</dbReference>
<reference evidence="2" key="2">
    <citation type="submission" date="2025-05" db="UniProtKB">
        <authorList>
            <consortium name="Ensembl"/>
        </authorList>
    </citation>
    <scope>IDENTIFICATION</scope>
    <source>
        <strain evidence="2">Thoroughbred</strain>
    </source>
</reference>
<accession>A0A9L0RB83</accession>
<dbReference type="GeneTree" id="ENSGT00520000059318"/>
<dbReference type="AlphaFoldDB" id="A0A9L0RB83"/>
<evidence type="ECO:0000313" key="4">
    <source>
        <dbReference type="Proteomes" id="UP000002281"/>
    </source>
</evidence>
<keyword evidence="4" id="KW-1185">Reference proteome</keyword>
<dbReference type="Ensembl" id="ENSECAT00000085428.1">
    <property type="protein sequence ID" value="ENSECAP00000075736.1"/>
    <property type="gene ID" value="ENSECAG00000030531.2"/>
</dbReference>
<gene>
    <name evidence="3" type="primary">LOC111772305</name>
</gene>